<comment type="catalytic activity">
    <reaction evidence="5">
        <text>S-ubiquitinyl-[E2 ubiquitin-conjugating enzyme]-L-cysteine + [acceptor protein]-L-lysine = [E2 ubiquitin-conjugating enzyme]-L-cysteine + N(6)-ubiquitinyl-[acceptor protein]-L-lysine.</text>
        <dbReference type="EC" id="2.3.2.27"/>
    </reaction>
</comment>
<comment type="domain">
    <text evidence="5">The RING-type zinc finger domain is essential for ubiquitin ligase activity.</text>
</comment>
<comment type="caution">
    <text evidence="8">The sequence shown here is derived from an EMBL/GenBank/DDBJ whole genome shotgun (WGS) entry which is preliminary data.</text>
</comment>
<feature type="non-terminal residue" evidence="8">
    <location>
        <position position="1"/>
    </location>
</feature>
<dbReference type="SUPFAM" id="SSF49599">
    <property type="entry name" value="TRAF domain-like"/>
    <property type="match status" value="1"/>
</dbReference>
<reference evidence="8 9" key="1">
    <citation type="journal article" date="2022" name="Allergy">
        <title>Genome assembly and annotation of Periplaneta americana reveal a comprehensive cockroach allergen profile.</title>
        <authorList>
            <person name="Wang L."/>
            <person name="Xiong Q."/>
            <person name="Saelim N."/>
            <person name="Wang L."/>
            <person name="Nong W."/>
            <person name="Wan A.T."/>
            <person name="Shi M."/>
            <person name="Liu X."/>
            <person name="Cao Q."/>
            <person name="Hui J.H.L."/>
            <person name="Sookrung N."/>
            <person name="Leung T.F."/>
            <person name="Tungtrongchitr A."/>
            <person name="Tsui S.K.W."/>
        </authorList>
    </citation>
    <scope>NUCLEOTIDE SEQUENCE [LARGE SCALE GENOMIC DNA]</scope>
    <source>
        <strain evidence="8">PWHHKU_190912</strain>
    </source>
</reference>
<keyword evidence="4 5" id="KW-0862">Zinc</keyword>
<evidence type="ECO:0000259" key="6">
    <source>
        <dbReference type="Pfam" id="PF03145"/>
    </source>
</evidence>
<evidence type="ECO:0000256" key="2">
    <source>
        <dbReference type="ARBA" id="ARBA00022723"/>
    </source>
</evidence>
<dbReference type="InterPro" id="IPR049548">
    <property type="entry name" value="Sina-like_RING"/>
</dbReference>
<dbReference type="Proteomes" id="UP001148838">
    <property type="component" value="Unassembled WGS sequence"/>
</dbReference>
<name>A0ABQ8T2Y6_PERAM</name>
<evidence type="ECO:0000256" key="3">
    <source>
        <dbReference type="ARBA" id="ARBA00022771"/>
    </source>
</evidence>
<dbReference type="InterPro" id="IPR018121">
    <property type="entry name" value="7-in-absentia-prot_TRAF-dom"/>
</dbReference>
<dbReference type="EC" id="2.3.2.27" evidence="5"/>
<gene>
    <name evidence="8" type="ORF">ANN_08406</name>
</gene>
<dbReference type="Pfam" id="PF21361">
    <property type="entry name" value="Sina_ZnF"/>
    <property type="match status" value="1"/>
</dbReference>
<comment type="similarity">
    <text evidence="1 5">Belongs to the SINA (Seven in absentia) family.</text>
</comment>
<evidence type="ECO:0000259" key="7">
    <source>
        <dbReference type="Pfam" id="PF21362"/>
    </source>
</evidence>
<organism evidence="8 9">
    <name type="scientific">Periplaneta americana</name>
    <name type="common">American cockroach</name>
    <name type="synonym">Blatta americana</name>
    <dbReference type="NCBI Taxonomy" id="6978"/>
    <lineage>
        <taxon>Eukaryota</taxon>
        <taxon>Metazoa</taxon>
        <taxon>Ecdysozoa</taxon>
        <taxon>Arthropoda</taxon>
        <taxon>Hexapoda</taxon>
        <taxon>Insecta</taxon>
        <taxon>Pterygota</taxon>
        <taxon>Neoptera</taxon>
        <taxon>Polyneoptera</taxon>
        <taxon>Dictyoptera</taxon>
        <taxon>Blattodea</taxon>
        <taxon>Blattoidea</taxon>
        <taxon>Blattidae</taxon>
        <taxon>Blattinae</taxon>
        <taxon>Periplaneta</taxon>
    </lineage>
</organism>
<comment type="pathway">
    <text evidence="5">Protein modification; protein ubiquitination.</text>
</comment>
<evidence type="ECO:0000256" key="4">
    <source>
        <dbReference type="ARBA" id="ARBA00022833"/>
    </source>
</evidence>
<evidence type="ECO:0000256" key="1">
    <source>
        <dbReference type="ARBA" id="ARBA00009119"/>
    </source>
</evidence>
<dbReference type="EMBL" id="JAJSOF020000017">
    <property type="protein sequence ID" value="KAJ4440267.1"/>
    <property type="molecule type" value="Genomic_DNA"/>
</dbReference>
<accession>A0ABQ8T2Y6</accession>
<feature type="domain" description="Seven-in-absentia protein TRAF-like" evidence="6">
    <location>
        <begin position="272"/>
        <end position="366"/>
    </location>
</feature>
<comment type="domain">
    <text evidence="5">The SBD domain (substrate-binding domain) mediates the interaction with substrate proteins. It is related to the TRAF family.</text>
</comment>
<comment type="function">
    <text evidence="5">E3 ubiquitin-protein ligase that mediates ubiquitination and subsequent proteasomal degradation of target proteins. E3 ubiquitin ligases accept ubiquitin from an E2 ubiquitin-conjugating enzyme in the form of a thioester and then directly transfers the ubiquitin to targeted substrates.</text>
</comment>
<proteinExistence type="inferred from homology"/>
<dbReference type="InterPro" id="IPR008974">
    <property type="entry name" value="TRAF-like"/>
</dbReference>
<dbReference type="Gene3D" id="3.30.40.10">
    <property type="entry name" value="Zinc/RING finger domain, C3HC4 (zinc finger)"/>
    <property type="match status" value="1"/>
</dbReference>
<dbReference type="PANTHER" id="PTHR45877:SF2">
    <property type="entry name" value="E3 UBIQUITIN-PROTEIN LIGASE SINA-RELATED"/>
    <property type="match status" value="1"/>
</dbReference>
<dbReference type="Pfam" id="PF21362">
    <property type="entry name" value="Sina_RING"/>
    <property type="match status" value="1"/>
</dbReference>
<keyword evidence="3 5" id="KW-0863">Zinc-finger</keyword>
<dbReference type="Pfam" id="PF03145">
    <property type="entry name" value="Sina_TRAF"/>
    <property type="match status" value="1"/>
</dbReference>
<evidence type="ECO:0000256" key="5">
    <source>
        <dbReference type="RuleBase" id="RU201113"/>
    </source>
</evidence>
<dbReference type="Gene3D" id="2.60.210.10">
    <property type="entry name" value="Apoptosis, Tumor Necrosis Factor Receptor Associated Protein 2, Chain A"/>
    <property type="match status" value="1"/>
</dbReference>
<dbReference type="InterPro" id="IPR004162">
    <property type="entry name" value="SINA-like_animal"/>
</dbReference>
<keyword evidence="2 5" id="KW-0479">Metal-binding</keyword>
<keyword evidence="9" id="KW-1185">Reference proteome</keyword>
<evidence type="ECO:0000313" key="9">
    <source>
        <dbReference type="Proteomes" id="UP001148838"/>
    </source>
</evidence>
<sequence length="376" mass="44144">AELTMESSEALDVINLLECPSCHKMMTPPIFMCEKRHNVCARCSIDAFSFGECQEKHWCKGDMTMCPACQNPFTDERNGLAERLAEQLPYACPNVDKGCKEKLLLRKMAAHEVVCPQRLYHCVPCRPRCRWRGRRFQKSFLRKHAVENGSTRRVDILAYNANTKQGIIVDPTIRFEVECHQSAEVHLEKKSIYEPTVNYFKLKYALIHVETGDVTVPSHSSTALDYSFKRFLFQILEHMKDEHKELVWVKSYNSLVYENFDIKTDYTCTHILSCLKEIFWCHSRRDANKGRLFEAIQYIGKKGKADCFEYEFEFYCKGNNRTAVFRNKVQDEENDVEKIYESGDCLVLDLSVLKYFVNEKKQLFYNLKLERIRYKN</sequence>
<feature type="domain" description="E3 ubiquitin-protein ligase Sina-like RING finger" evidence="7">
    <location>
        <begin position="19"/>
        <end position="44"/>
    </location>
</feature>
<protein>
    <recommendedName>
        <fullName evidence="5">E3 ubiquitin-protein ligase</fullName>
        <ecNumber evidence="5">2.3.2.27</ecNumber>
    </recommendedName>
</protein>
<dbReference type="PANTHER" id="PTHR45877">
    <property type="entry name" value="E3 UBIQUITIN-PROTEIN LIGASE SIAH2"/>
    <property type="match status" value="1"/>
</dbReference>
<keyword evidence="5" id="KW-0833">Ubl conjugation pathway</keyword>
<dbReference type="InterPro" id="IPR013083">
    <property type="entry name" value="Znf_RING/FYVE/PHD"/>
</dbReference>
<evidence type="ECO:0000313" key="8">
    <source>
        <dbReference type="EMBL" id="KAJ4440267.1"/>
    </source>
</evidence>